<dbReference type="Gene3D" id="1.10.20.10">
    <property type="entry name" value="Histone, subunit A"/>
    <property type="match status" value="1"/>
</dbReference>
<dbReference type="GO" id="GO:0006281">
    <property type="term" value="P:DNA repair"/>
    <property type="evidence" value="ECO:0007669"/>
    <property type="project" value="UniProtKB-KW"/>
</dbReference>
<dbReference type="GO" id="GO:0003682">
    <property type="term" value="F:chromatin binding"/>
    <property type="evidence" value="ECO:0007669"/>
    <property type="project" value="TreeGrafter"/>
</dbReference>
<accession>A0A921YJX1</accession>
<dbReference type="GO" id="GO:0000712">
    <property type="term" value="P:resolution of meiotic recombination intermediates"/>
    <property type="evidence" value="ECO:0007669"/>
    <property type="project" value="TreeGrafter"/>
</dbReference>
<proteinExistence type="inferred from homology"/>
<dbReference type="GO" id="GO:0071821">
    <property type="term" value="C:FANCM-MHF complex"/>
    <property type="evidence" value="ECO:0007669"/>
    <property type="project" value="InterPro"/>
</dbReference>
<reference evidence="7" key="2">
    <citation type="submission" date="2020-12" db="EMBL/GenBank/DDBJ databases">
        <authorList>
            <person name="Kanost M."/>
        </authorList>
    </citation>
    <scope>NUCLEOTIDE SEQUENCE</scope>
</reference>
<name>A0A921YJX1_MANSE</name>
<comment type="similarity">
    <text evidence="1">Belongs to the TAF9 family. CENP-S/MHF1 subfamily.</text>
</comment>
<dbReference type="GO" id="GO:0003677">
    <property type="term" value="F:DNA binding"/>
    <property type="evidence" value="ECO:0007669"/>
    <property type="project" value="UniProtKB-KW"/>
</dbReference>
<dbReference type="PANTHER" id="PTHR22980:SF0">
    <property type="entry name" value="CENTROMERE PROTEIN S"/>
    <property type="match status" value="1"/>
</dbReference>
<dbReference type="PANTHER" id="PTHR22980">
    <property type="entry name" value="CORTISTATIN"/>
    <property type="match status" value="1"/>
</dbReference>
<dbReference type="CDD" id="cd22919">
    <property type="entry name" value="HFD_CENP-S"/>
    <property type="match status" value="1"/>
</dbReference>
<dbReference type="AlphaFoldDB" id="A0A921YJX1"/>
<feature type="compositionally biased region" description="Polar residues" evidence="6">
    <location>
        <begin position="119"/>
        <end position="130"/>
    </location>
</feature>
<protein>
    <recommendedName>
        <fullName evidence="2">Centromere protein S</fullName>
    </recommendedName>
</protein>
<dbReference type="GO" id="GO:0046982">
    <property type="term" value="F:protein heterodimerization activity"/>
    <property type="evidence" value="ECO:0007669"/>
    <property type="project" value="InterPro"/>
</dbReference>
<dbReference type="InterPro" id="IPR009072">
    <property type="entry name" value="Histone-fold"/>
</dbReference>
<organism evidence="7 8">
    <name type="scientific">Manduca sexta</name>
    <name type="common">Tobacco hawkmoth</name>
    <name type="synonym">Tobacco hornworm</name>
    <dbReference type="NCBI Taxonomy" id="7130"/>
    <lineage>
        <taxon>Eukaryota</taxon>
        <taxon>Metazoa</taxon>
        <taxon>Ecdysozoa</taxon>
        <taxon>Arthropoda</taxon>
        <taxon>Hexapoda</taxon>
        <taxon>Insecta</taxon>
        <taxon>Pterygota</taxon>
        <taxon>Neoptera</taxon>
        <taxon>Endopterygota</taxon>
        <taxon>Lepidoptera</taxon>
        <taxon>Glossata</taxon>
        <taxon>Ditrysia</taxon>
        <taxon>Bombycoidea</taxon>
        <taxon>Sphingidae</taxon>
        <taxon>Sphinginae</taxon>
        <taxon>Sphingini</taxon>
        <taxon>Manduca</taxon>
    </lineage>
</organism>
<evidence type="ECO:0000256" key="4">
    <source>
        <dbReference type="ARBA" id="ARBA00023125"/>
    </source>
</evidence>
<dbReference type="SUPFAM" id="SSF47113">
    <property type="entry name" value="Histone-fold"/>
    <property type="match status" value="1"/>
</dbReference>
<evidence type="ECO:0000313" key="7">
    <source>
        <dbReference type="EMBL" id="KAG6440618.1"/>
    </source>
</evidence>
<evidence type="ECO:0000256" key="3">
    <source>
        <dbReference type="ARBA" id="ARBA00022763"/>
    </source>
</evidence>
<keyword evidence="4" id="KW-0238">DNA-binding</keyword>
<reference evidence="7" key="1">
    <citation type="journal article" date="2016" name="Insect Biochem. Mol. Biol.">
        <title>Multifaceted biological insights from a draft genome sequence of the tobacco hornworm moth, Manduca sexta.</title>
        <authorList>
            <person name="Kanost M.R."/>
            <person name="Arrese E.L."/>
            <person name="Cao X."/>
            <person name="Chen Y.R."/>
            <person name="Chellapilla S."/>
            <person name="Goldsmith M.R."/>
            <person name="Grosse-Wilde E."/>
            <person name="Heckel D.G."/>
            <person name="Herndon N."/>
            <person name="Jiang H."/>
            <person name="Papanicolaou A."/>
            <person name="Qu J."/>
            <person name="Soulages J.L."/>
            <person name="Vogel H."/>
            <person name="Walters J."/>
            <person name="Waterhouse R.M."/>
            <person name="Ahn S.J."/>
            <person name="Almeida F.C."/>
            <person name="An C."/>
            <person name="Aqrawi P."/>
            <person name="Bretschneider A."/>
            <person name="Bryant W.B."/>
            <person name="Bucks S."/>
            <person name="Chao H."/>
            <person name="Chevignon G."/>
            <person name="Christen J.M."/>
            <person name="Clarke D.F."/>
            <person name="Dittmer N.T."/>
            <person name="Ferguson L.C.F."/>
            <person name="Garavelou S."/>
            <person name="Gordon K.H.J."/>
            <person name="Gunaratna R.T."/>
            <person name="Han Y."/>
            <person name="Hauser F."/>
            <person name="He Y."/>
            <person name="Heidel-Fischer H."/>
            <person name="Hirsh A."/>
            <person name="Hu Y."/>
            <person name="Jiang H."/>
            <person name="Kalra D."/>
            <person name="Klinner C."/>
            <person name="Konig C."/>
            <person name="Kovar C."/>
            <person name="Kroll A.R."/>
            <person name="Kuwar S.S."/>
            <person name="Lee S.L."/>
            <person name="Lehman R."/>
            <person name="Li K."/>
            <person name="Li Z."/>
            <person name="Liang H."/>
            <person name="Lovelace S."/>
            <person name="Lu Z."/>
            <person name="Mansfield J.H."/>
            <person name="McCulloch K.J."/>
            <person name="Mathew T."/>
            <person name="Morton B."/>
            <person name="Muzny D.M."/>
            <person name="Neunemann D."/>
            <person name="Ongeri F."/>
            <person name="Pauchet Y."/>
            <person name="Pu L.L."/>
            <person name="Pyrousis I."/>
            <person name="Rao X.J."/>
            <person name="Redding A."/>
            <person name="Roesel C."/>
            <person name="Sanchez-Gracia A."/>
            <person name="Schaack S."/>
            <person name="Shukla A."/>
            <person name="Tetreau G."/>
            <person name="Wang Y."/>
            <person name="Xiong G.H."/>
            <person name="Traut W."/>
            <person name="Walsh T.K."/>
            <person name="Worley K.C."/>
            <person name="Wu D."/>
            <person name="Wu W."/>
            <person name="Wu Y.Q."/>
            <person name="Zhang X."/>
            <person name="Zou Z."/>
            <person name="Zucker H."/>
            <person name="Briscoe A.D."/>
            <person name="Burmester T."/>
            <person name="Clem R.J."/>
            <person name="Feyereisen R."/>
            <person name="Grimmelikhuijzen C.J.P."/>
            <person name="Hamodrakas S.J."/>
            <person name="Hansson B.S."/>
            <person name="Huguet E."/>
            <person name="Jermiin L.S."/>
            <person name="Lan Q."/>
            <person name="Lehman H.K."/>
            <person name="Lorenzen M."/>
            <person name="Merzendorfer H."/>
            <person name="Michalopoulos I."/>
            <person name="Morton D.B."/>
            <person name="Muthukrishnan S."/>
            <person name="Oakeshott J.G."/>
            <person name="Palmer W."/>
            <person name="Park Y."/>
            <person name="Passarelli A.L."/>
            <person name="Rozas J."/>
            <person name="Schwartz L.M."/>
            <person name="Smith W."/>
            <person name="Southgate A."/>
            <person name="Vilcinskas A."/>
            <person name="Vogt R."/>
            <person name="Wang P."/>
            <person name="Werren J."/>
            <person name="Yu X.Q."/>
            <person name="Zhou J.J."/>
            <person name="Brown S.J."/>
            <person name="Scherer S.E."/>
            <person name="Richards S."/>
            <person name="Blissard G.W."/>
        </authorList>
    </citation>
    <scope>NUCLEOTIDE SEQUENCE</scope>
</reference>
<dbReference type="Proteomes" id="UP000791440">
    <property type="component" value="Unassembled WGS sequence"/>
</dbReference>
<sequence length="153" mass="17173">MTTFDNLSKTQRTRAALYRDVKSICTETCHFLGLDVTKPAMEIVAELVYKKISVYGTDLEAFAKHAKRSTINDQDVKLLARRNPSLKSRLDAIAPDSAKKDKRRKTVVPVTRVPETPTAKTVSEKPSTSKTETDKEVNEPMDLDNAIDLTFED</sequence>
<dbReference type="GO" id="GO:0031297">
    <property type="term" value="P:replication fork processing"/>
    <property type="evidence" value="ECO:0007669"/>
    <property type="project" value="TreeGrafter"/>
</dbReference>
<keyword evidence="5" id="KW-0234">DNA repair</keyword>
<keyword evidence="3" id="KW-0227">DNA damage</keyword>
<dbReference type="EMBL" id="JH668281">
    <property type="protein sequence ID" value="KAG6440618.1"/>
    <property type="molecule type" value="Genomic_DNA"/>
</dbReference>
<dbReference type="InterPro" id="IPR029003">
    <property type="entry name" value="CENP-S/Mhf1"/>
</dbReference>
<evidence type="ECO:0000256" key="6">
    <source>
        <dbReference type="SAM" id="MobiDB-lite"/>
    </source>
</evidence>
<keyword evidence="8" id="KW-1185">Reference proteome</keyword>
<dbReference type="Pfam" id="PF15630">
    <property type="entry name" value="CENP-S"/>
    <property type="match status" value="1"/>
</dbReference>
<evidence type="ECO:0000313" key="8">
    <source>
        <dbReference type="Proteomes" id="UP000791440"/>
    </source>
</evidence>
<comment type="caution">
    <text evidence="7">The sequence shown here is derived from an EMBL/GenBank/DDBJ whole genome shotgun (WGS) entry which is preliminary data.</text>
</comment>
<feature type="compositionally biased region" description="Low complexity" evidence="6">
    <location>
        <begin position="107"/>
        <end position="118"/>
    </location>
</feature>
<evidence type="ECO:0000256" key="1">
    <source>
        <dbReference type="ARBA" id="ARBA00006612"/>
    </source>
</evidence>
<evidence type="ECO:0000256" key="5">
    <source>
        <dbReference type="ARBA" id="ARBA00023204"/>
    </source>
</evidence>
<gene>
    <name evidence="7" type="ORF">O3G_MSEX001390</name>
</gene>
<evidence type="ECO:0000256" key="2">
    <source>
        <dbReference type="ARBA" id="ARBA00016400"/>
    </source>
</evidence>
<feature type="region of interest" description="Disordered" evidence="6">
    <location>
        <begin position="95"/>
        <end position="144"/>
    </location>
</feature>